<sequence>MSPFASISTATTTSKPAATTAAPKLTFGSTDGASPFAGLSTANGFESGIGGSAFGSAFASSKGPQAFGLPAGKPLQSKKPAKPFGAPDSDGEAEAEDDDGDEDAEPTEADRSFSPEKELDDKKKLKLQKVEVDDGESGEVTVVSVRAKMFHHDKEAGWKEKGTGMLKINAPVSCVEFDDADLPIPGSFDASGFDTDESESTASRKVVRLIMRQDQTHRIILNTAVLPTMAFQEKASLKSVGILFTAFEGEDAKPVSVTMKVGRLL</sequence>
<feature type="compositionally biased region" description="Basic and acidic residues" evidence="3">
    <location>
        <begin position="108"/>
        <end position="124"/>
    </location>
</feature>
<dbReference type="Gene3D" id="2.30.29.30">
    <property type="entry name" value="Pleckstrin-homology domain (PH domain)/Phosphotyrosine-binding domain (PTB)"/>
    <property type="match status" value="1"/>
</dbReference>
<feature type="domain" description="RanBD1" evidence="4">
    <location>
        <begin position="112"/>
        <end position="261"/>
    </location>
</feature>
<comment type="subcellular location">
    <subcellularLocation>
        <location evidence="1">Nucleus</location>
    </subcellularLocation>
</comment>
<comment type="caution">
    <text evidence="5">The sequence shown here is derived from an EMBL/GenBank/DDBJ whole genome shotgun (WGS) entry which is preliminary data.</text>
</comment>
<feature type="region of interest" description="Disordered" evidence="3">
    <location>
        <begin position="1"/>
        <end position="124"/>
    </location>
</feature>
<dbReference type="InterPro" id="IPR011993">
    <property type="entry name" value="PH-like_dom_sf"/>
</dbReference>
<dbReference type="AlphaFoldDB" id="A0A0M8N689"/>
<dbReference type="InterPro" id="IPR045255">
    <property type="entry name" value="RanBP1-like"/>
</dbReference>
<evidence type="ECO:0000256" key="2">
    <source>
        <dbReference type="ARBA" id="ARBA00023242"/>
    </source>
</evidence>
<dbReference type="Pfam" id="PF00638">
    <property type="entry name" value="Ran_BP1"/>
    <property type="match status" value="1"/>
</dbReference>
<reference evidence="5 6" key="1">
    <citation type="submission" date="2015-07" db="EMBL/GenBank/DDBJ databases">
        <title>The genome of the fungus Escovopsis weberi, a specialized disease agent of ant agriculture.</title>
        <authorList>
            <person name="de Man T.J."/>
            <person name="Stajich J.E."/>
            <person name="Kubicek C.P."/>
            <person name="Chenthamara K."/>
            <person name="Atanasova L."/>
            <person name="Druzhinina I.S."/>
            <person name="Birnbaum S."/>
            <person name="Barribeau S.M."/>
            <person name="Teiling C."/>
            <person name="Suen G."/>
            <person name="Currie C."/>
            <person name="Gerardo N.M."/>
        </authorList>
    </citation>
    <scope>NUCLEOTIDE SEQUENCE [LARGE SCALE GENOMIC DNA]</scope>
</reference>
<name>A0A0M8N689_ESCWE</name>
<evidence type="ECO:0000313" key="5">
    <source>
        <dbReference type="EMBL" id="KOS21524.1"/>
    </source>
</evidence>
<dbReference type="PROSITE" id="PS50196">
    <property type="entry name" value="RANBD1"/>
    <property type="match status" value="1"/>
</dbReference>
<dbReference type="OrthoDB" id="185618at2759"/>
<feature type="compositionally biased region" description="Acidic residues" evidence="3">
    <location>
        <begin position="89"/>
        <end position="107"/>
    </location>
</feature>
<dbReference type="Proteomes" id="UP000053831">
    <property type="component" value="Unassembled WGS sequence"/>
</dbReference>
<gene>
    <name evidence="5" type="ORF">ESCO_005251</name>
</gene>
<evidence type="ECO:0000259" key="4">
    <source>
        <dbReference type="PROSITE" id="PS50196"/>
    </source>
</evidence>
<dbReference type="PANTHER" id="PTHR23138:SF142">
    <property type="entry name" value="RAN-BINDING PROTEIN 3B-RELATED"/>
    <property type="match status" value="1"/>
</dbReference>
<dbReference type="GO" id="GO:0005634">
    <property type="term" value="C:nucleus"/>
    <property type="evidence" value="ECO:0007669"/>
    <property type="project" value="UniProtKB-SubCell"/>
</dbReference>
<proteinExistence type="predicted"/>
<dbReference type="STRING" id="150374.A0A0M8N689"/>
<dbReference type="EMBL" id="LGSR01000008">
    <property type="protein sequence ID" value="KOS21524.1"/>
    <property type="molecule type" value="Genomic_DNA"/>
</dbReference>
<dbReference type="SUPFAM" id="SSF50729">
    <property type="entry name" value="PH domain-like"/>
    <property type="match status" value="1"/>
</dbReference>
<keyword evidence="6" id="KW-1185">Reference proteome</keyword>
<dbReference type="PANTHER" id="PTHR23138">
    <property type="entry name" value="RAN BINDING PROTEIN"/>
    <property type="match status" value="1"/>
</dbReference>
<feature type="compositionally biased region" description="Low complexity" evidence="3">
    <location>
        <begin position="1"/>
        <end position="23"/>
    </location>
</feature>
<dbReference type="SMART" id="SM00160">
    <property type="entry name" value="RanBD"/>
    <property type="match status" value="1"/>
</dbReference>
<protein>
    <submittedName>
        <fullName evidence="5">E3 SUMO-protein ligase RanBP2</fullName>
    </submittedName>
</protein>
<evidence type="ECO:0000256" key="3">
    <source>
        <dbReference type="SAM" id="MobiDB-lite"/>
    </source>
</evidence>
<dbReference type="InterPro" id="IPR000156">
    <property type="entry name" value="Ran_bind_dom"/>
</dbReference>
<evidence type="ECO:0000313" key="6">
    <source>
        <dbReference type="Proteomes" id="UP000053831"/>
    </source>
</evidence>
<keyword evidence="2" id="KW-0539">Nucleus</keyword>
<keyword evidence="5" id="KW-0436">Ligase</keyword>
<accession>A0A0M8N689</accession>
<dbReference type="GO" id="GO:0016874">
    <property type="term" value="F:ligase activity"/>
    <property type="evidence" value="ECO:0007669"/>
    <property type="project" value="UniProtKB-KW"/>
</dbReference>
<organism evidence="5 6">
    <name type="scientific">Escovopsis weberi</name>
    <dbReference type="NCBI Taxonomy" id="150374"/>
    <lineage>
        <taxon>Eukaryota</taxon>
        <taxon>Fungi</taxon>
        <taxon>Dikarya</taxon>
        <taxon>Ascomycota</taxon>
        <taxon>Pezizomycotina</taxon>
        <taxon>Sordariomycetes</taxon>
        <taxon>Hypocreomycetidae</taxon>
        <taxon>Hypocreales</taxon>
        <taxon>Hypocreaceae</taxon>
        <taxon>Escovopsis</taxon>
    </lineage>
</organism>
<evidence type="ECO:0000256" key="1">
    <source>
        <dbReference type="ARBA" id="ARBA00004123"/>
    </source>
</evidence>